<reference evidence="1 2" key="1">
    <citation type="submission" date="2016-10" db="EMBL/GenBank/DDBJ databases">
        <authorList>
            <person name="de Groot N.N."/>
        </authorList>
    </citation>
    <scope>NUCLEOTIDE SEQUENCE [LARGE SCALE GENOMIC DNA]</scope>
    <source>
        <strain evidence="1 2">DSM 16199</strain>
    </source>
</reference>
<evidence type="ECO:0000313" key="2">
    <source>
        <dbReference type="Proteomes" id="UP000199550"/>
    </source>
</evidence>
<protein>
    <submittedName>
        <fullName evidence="1">Predicted thiol-disulfide oxidoreductase YuxK, DCC family</fullName>
    </submittedName>
</protein>
<dbReference type="Pfam" id="PF04134">
    <property type="entry name" value="DCC1-like"/>
    <property type="match status" value="1"/>
</dbReference>
<dbReference type="PANTHER" id="PTHR33639">
    <property type="entry name" value="THIOL-DISULFIDE OXIDOREDUCTASE DCC"/>
    <property type="match status" value="1"/>
</dbReference>
<name>A0A1I4JR38_9RHOB</name>
<accession>A0A1I4JR38</accession>
<dbReference type="PANTHER" id="PTHR33639:SF2">
    <property type="entry name" value="DUF393 DOMAIN-CONTAINING PROTEIN"/>
    <property type="match status" value="1"/>
</dbReference>
<gene>
    <name evidence="1" type="ORF">SAMN04488004_1433</name>
</gene>
<dbReference type="InterPro" id="IPR052927">
    <property type="entry name" value="DCC_oxidoreductase"/>
</dbReference>
<organism evidence="1 2">
    <name type="scientific">Loktanella salsilacus</name>
    <dbReference type="NCBI Taxonomy" id="195913"/>
    <lineage>
        <taxon>Bacteria</taxon>
        <taxon>Pseudomonadati</taxon>
        <taxon>Pseudomonadota</taxon>
        <taxon>Alphaproteobacteria</taxon>
        <taxon>Rhodobacterales</taxon>
        <taxon>Roseobacteraceae</taxon>
        <taxon>Loktanella</taxon>
    </lineage>
</organism>
<dbReference type="STRING" id="195913.SAMN04488004_1433"/>
<dbReference type="InterPro" id="IPR007263">
    <property type="entry name" value="DCC1-like"/>
</dbReference>
<dbReference type="EMBL" id="FOTF01000043">
    <property type="protein sequence ID" value="SFL68990.1"/>
    <property type="molecule type" value="Genomic_DNA"/>
</dbReference>
<dbReference type="GO" id="GO:0015035">
    <property type="term" value="F:protein-disulfide reductase activity"/>
    <property type="evidence" value="ECO:0007669"/>
    <property type="project" value="InterPro"/>
</dbReference>
<dbReference type="Proteomes" id="UP000199550">
    <property type="component" value="Unassembled WGS sequence"/>
</dbReference>
<proteinExistence type="predicted"/>
<evidence type="ECO:0000313" key="1">
    <source>
        <dbReference type="EMBL" id="SFL68990.1"/>
    </source>
</evidence>
<sequence length="164" mass="18198">MALAQPAVVQDNRGHMSKPFSFRLDPQVPTFDDAAPLAVMDAECAICSWGARMIHRLDRSGTVRICPVQTPLGAALMRHYGLDPSDPATWLFIDAGVAHQDFDAVVHAACSFGGWGRLAAVLLILPKPLRDWLYRRLARNRYAIFGRGDMCALPDPAFQKRLLR</sequence>
<keyword evidence="2" id="KW-1185">Reference proteome</keyword>
<dbReference type="AlphaFoldDB" id="A0A1I4JR38"/>